<comment type="subcellular location">
    <subcellularLocation>
        <location evidence="1">Membrane</location>
        <topology evidence="1">Multi-pass membrane protein</topology>
    </subcellularLocation>
</comment>
<name>A0A2I7HND4_9RHOB</name>
<keyword evidence="4" id="KW-1133">Transmembrane helix</keyword>
<dbReference type="EMBL" id="CP010725">
    <property type="protein sequence ID" value="AUQ98197.1"/>
    <property type="molecule type" value="Genomic_DNA"/>
</dbReference>
<dbReference type="SUPFAM" id="SSF81324">
    <property type="entry name" value="Voltage-gated potassium channels"/>
    <property type="match status" value="1"/>
</dbReference>
<dbReference type="AlphaFoldDB" id="A0A2I7HND4"/>
<dbReference type="GO" id="GO:0008076">
    <property type="term" value="C:voltage-gated potassium channel complex"/>
    <property type="evidence" value="ECO:0007669"/>
    <property type="project" value="InterPro"/>
</dbReference>
<dbReference type="GO" id="GO:0005249">
    <property type="term" value="F:voltage-gated potassium channel activity"/>
    <property type="evidence" value="ECO:0007669"/>
    <property type="project" value="InterPro"/>
</dbReference>
<sequence length="257" mass="28935">MTDLKTRLTDLYRGTDSASVRFRYGLIGFDAITILFFMSTAHIPHGPWLIGLSWLAGLVIALDLAARLWISSNRRKLFWRIYTLADIIVLVSLLLETILPGGLAFLRILRGLRLIHSYHLLQDLRRDSRFFRRHEDAIIAGINLFIFVFATSMTALVFFMDTTGSDYPYIDALYFTVATLTTTGFGDITMATPAGKTFSVFVMVVGVTLFVRLAQAIFNPQRVRYTCSQCGLTRHDVDAVHCKHCGGQLKIRTSGVE</sequence>
<dbReference type="Pfam" id="PF07885">
    <property type="entry name" value="Ion_trans_2"/>
    <property type="match status" value="1"/>
</dbReference>
<dbReference type="PANTHER" id="PTHR11537:SF254">
    <property type="entry name" value="POTASSIUM VOLTAGE-GATED CHANNEL PROTEIN SHAB"/>
    <property type="match status" value="1"/>
</dbReference>
<reference evidence="9 10" key="2">
    <citation type="journal article" date="2017" name="Genome Biol. Evol.">
        <title>Trajectories and Drivers of Genome Evolution in Surface-Associated Marine Phaeobacter.</title>
        <authorList>
            <person name="Freese H.M."/>
            <person name="Sikorski J."/>
            <person name="Bunk B."/>
            <person name="Scheuner C."/>
            <person name="Meier-Kolthoff J.P."/>
            <person name="Sproer C."/>
            <person name="Gram L."/>
            <person name="Overmann J."/>
        </authorList>
    </citation>
    <scope>NUCLEOTIDE SEQUENCE [LARGE SCALE GENOMIC DNA]</scope>
    <source>
        <strain evidence="9 10">P88</strain>
    </source>
</reference>
<proteinExistence type="predicted"/>
<dbReference type="Gene3D" id="1.10.287.70">
    <property type="match status" value="1"/>
</dbReference>
<evidence type="ECO:0000313" key="10">
    <source>
        <dbReference type="Proteomes" id="UP000236447"/>
    </source>
</evidence>
<protein>
    <submittedName>
        <fullName evidence="9">Ion channel domain-containing protein</fullName>
    </submittedName>
</protein>
<evidence type="ECO:0000256" key="2">
    <source>
        <dbReference type="ARBA" id="ARBA00022448"/>
    </source>
</evidence>
<evidence type="ECO:0000313" key="9">
    <source>
        <dbReference type="EMBL" id="AUQ98197.1"/>
    </source>
</evidence>
<dbReference type="Gene3D" id="1.20.120.350">
    <property type="entry name" value="Voltage-gated potassium channels. Chain C"/>
    <property type="match status" value="1"/>
</dbReference>
<dbReference type="InterPro" id="IPR027359">
    <property type="entry name" value="Volt_channel_dom_sf"/>
</dbReference>
<dbReference type="GO" id="GO:0001508">
    <property type="term" value="P:action potential"/>
    <property type="evidence" value="ECO:0007669"/>
    <property type="project" value="TreeGrafter"/>
</dbReference>
<dbReference type="Proteomes" id="UP000236447">
    <property type="component" value="Chromosome"/>
</dbReference>
<evidence type="ECO:0000259" key="8">
    <source>
        <dbReference type="Pfam" id="PF07885"/>
    </source>
</evidence>
<evidence type="ECO:0000256" key="5">
    <source>
        <dbReference type="ARBA" id="ARBA00023065"/>
    </source>
</evidence>
<keyword evidence="3" id="KW-0812">Transmembrane</keyword>
<keyword evidence="2" id="KW-0813">Transport</keyword>
<accession>A0A2I7HND4</accession>
<keyword evidence="7" id="KW-0407">Ion channel</keyword>
<dbReference type="RefSeq" id="WP_014879360.1">
    <property type="nucleotide sequence ID" value="NZ_CANLFJ010000001.1"/>
</dbReference>
<keyword evidence="6" id="KW-0472">Membrane</keyword>
<organism evidence="9 10">
    <name type="scientific">Phaeobacter inhibens</name>
    <dbReference type="NCBI Taxonomy" id="221822"/>
    <lineage>
        <taxon>Bacteria</taxon>
        <taxon>Pseudomonadati</taxon>
        <taxon>Pseudomonadota</taxon>
        <taxon>Alphaproteobacteria</taxon>
        <taxon>Rhodobacterales</taxon>
        <taxon>Roseobacteraceae</taxon>
        <taxon>Phaeobacter</taxon>
    </lineage>
</organism>
<gene>
    <name evidence="9" type="ORF">PhaeoP88_00801</name>
</gene>
<evidence type="ECO:0000256" key="3">
    <source>
        <dbReference type="ARBA" id="ARBA00022692"/>
    </source>
</evidence>
<evidence type="ECO:0000256" key="1">
    <source>
        <dbReference type="ARBA" id="ARBA00004141"/>
    </source>
</evidence>
<evidence type="ECO:0000256" key="7">
    <source>
        <dbReference type="ARBA" id="ARBA00023303"/>
    </source>
</evidence>
<evidence type="ECO:0000256" key="6">
    <source>
        <dbReference type="ARBA" id="ARBA00023136"/>
    </source>
</evidence>
<keyword evidence="5" id="KW-0406">Ion transport</keyword>
<reference evidence="9 10" key="1">
    <citation type="journal article" date="2017" name="Front. Microbiol.">
        <title>Phaeobacter piscinae sp. nov., a species of the Roseobacter group and potential aquaculture probiont.</title>
        <authorList>
            <person name="Sonnenschein E.C."/>
            <person name="Phippen C.B.W."/>
            <person name="Nielsen K.F."/>
            <person name="Mateiu R.V."/>
            <person name="Melchiorsen J."/>
            <person name="Gram L."/>
            <person name="Overmann J."/>
            <person name="Freese H.M."/>
        </authorList>
    </citation>
    <scope>NUCLEOTIDE SEQUENCE [LARGE SCALE GENOMIC DNA]</scope>
    <source>
        <strain evidence="9 10">P88</strain>
    </source>
</reference>
<dbReference type="GeneID" id="57287577"/>
<dbReference type="InterPro" id="IPR028325">
    <property type="entry name" value="VG_K_chnl"/>
</dbReference>
<dbReference type="InterPro" id="IPR013099">
    <property type="entry name" value="K_chnl_dom"/>
</dbReference>
<dbReference type="PANTHER" id="PTHR11537">
    <property type="entry name" value="VOLTAGE-GATED POTASSIUM CHANNEL"/>
    <property type="match status" value="1"/>
</dbReference>
<dbReference type="OMA" id="WQASKIV"/>
<feature type="domain" description="Potassium channel" evidence="8">
    <location>
        <begin position="146"/>
        <end position="217"/>
    </location>
</feature>
<evidence type="ECO:0000256" key="4">
    <source>
        <dbReference type="ARBA" id="ARBA00022989"/>
    </source>
</evidence>